<proteinExistence type="predicted"/>
<accession>A0A7V3VUD5</accession>
<dbReference type="Gene3D" id="2.60.40.4070">
    <property type="match status" value="1"/>
</dbReference>
<sequence length="221" mass="24495">MYGARITPGGTVLDPSGIAICAATNSQLSPGVAFDGTEYLVVWEDWRSGFADIYGARLDTSGTVIGTFPLSTQQGAQKTPALARGSGNKLLIVYSGFVDYINNNPVNANRIWGKIYPTVGIEENTRRAINDNQFLYIYPNPFRFTTRINYTLARQSHVLLRIYNVNGQLVKTLVNAKQNPGTYEMIWDGKNDLNVKVNSGVYILQIETDIGTLTRKMVFVD</sequence>
<protein>
    <submittedName>
        <fullName evidence="2">T9SS type A sorting domain-containing protein</fullName>
    </submittedName>
</protein>
<organism evidence="2">
    <name type="scientific">candidate division WOR-3 bacterium</name>
    <dbReference type="NCBI Taxonomy" id="2052148"/>
    <lineage>
        <taxon>Bacteria</taxon>
        <taxon>Bacteria division WOR-3</taxon>
    </lineage>
</organism>
<dbReference type="Pfam" id="PF13860">
    <property type="entry name" value="FlgD_ig"/>
    <property type="match status" value="1"/>
</dbReference>
<evidence type="ECO:0000313" key="2">
    <source>
        <dbReference type="EMBL" id="HGE78746.1"/>
    </source>
</evidence>
<dbReference type="InterPro" id="IPR025965">
    <property type="entry name" value="FlgD/Vpr_Ig-like"/>
</dbReference>
<comment type="caution">
    <text evidence="2">The sequence shown here is derived from an EMBL/GenBank/DDBJ whole genome shotgun (WGS) entry which is preliminary data.</text>
</comment>
<feature type="domain" description="FlgD/Vpr Ig-like" evidence="1">
    <location>
        <begin position="147"/>
        <end position="208"/>
    </location>
</feature>
<evidence type="ECO:0000259" key="1">
    <source>
        <dbReference type="Pfam" id="PF13860"/>
    </source>
</evidence>
<name>A0A7V3VUD5_UNCW3</name>
<reference evidence="2" key="1">
    <citation type="journal article" date="2020" name="mSystems">
        <title>Genome- and Community-Level Interaction Insights into Carbon Utilization and Element Cycling Functions of Hydrothermarchaeota in Hydrothermal Sediment.</title>
        <authorList>
            <person name="Zhou Z."/>
            <person name="Liu Y."/>
            <person name="Xu W."/>
            <person name="Pan J."/>
            <person name="Luo Z.H."/>
            <person name="Li M."/>
        </authorList>
    </citation>
    <scope>NUCLEOTIDE SEQUENCE [LARGE SCALE GENOMIC DNA]</scope>
    <source>
        <strain evidence="2">SpSt-961</strain>
    </source>
</reference>
<dbReference type="EMBL" id="DTOZ01000174">
    <property type="protein sequence ID" value="HGE78746.1"/>
    <property type="molecule type" value="Genomic_DNA"/>
</dbReference>
<dbReference type="InterPro" id="IPR026444">
    <property type="entry name" value="Secre_tail"/>
</dbReference>
<dbReference type="AlphaFoldDB" id="A0A7V3VUD5"/>
<gene>
    <name evidence="2" type="ORF">ENX68_07110</name>
</gene>
<dbReference type="NCBIfam" id="TIGR04183">
    <property type="entry name" value="Por_Secre_tail"/>
    <property type="match status" value="1"/>
</dbReference>